<keyword evidence="5" id="KW-1185">Reference proteome</keyword>
<dbReference type="OrthoDB" id="4371474at2"/>
<feature type="transmembrane region" description="Helical" evidence="2">
    <location>
        <begin position="399"/>
        <end position="423"/>
    </location>
</feature>
<dbReference type="GO" id="GO:0005576">
    <property type="term" value="C:extracellular region"/>
    <property type="evidence" value="ECO:0007669"/>
    <property type="project" value="TreeGrafter"/>
</dbReference>
<evidence type="ECO:0000259" key="3">
    <source>
        <dbReference type="Pfam" id="PF02470"/>
    </source>
</evidence>
<protein>
    <submittedName>
        <fullName evidence="4">Phospholipid/cholesterol/gamma-HCH transport system substrate-binding protein</fullName>
    </submittedName>
</protein>
<feature type="domain" description="Mce/MlaD" evidence="3">
    <location>
        <begin position="35"/>
        <end position="110"/>
    </location>
</feature>
<evidence type="ECO:0000313" key="4">
    <source>
        <dbReference type="EMBL" id="SEF88392.1"/>
    </source>
</evidence>
<dbReference type="PANTHER" id="PTHR33371">
    <property type="entry name" value="INTERMEMBRANE PHOSPHOLIPID TRANSPORT SYSTEM BINDING PROTEIN MLAD-RELATED"/>
    <property type="match status" value="1"/>
</dbReference>
<sequence length="430" mass="45909">MNSRILINVAVFAALGALLVVWAFSSVVRFDFIDRPYRITAEFESSPGLHPNFEVDYLGTRIGKIDSVRLRPDRVVVRLDIDRGVRIPRGVTAAAARKSAVGEPVVELTPKPGQADGPRMPTDGSAMIPVADTSIPPKYGDLFGAVNKTLEAIDPDSAGTLLHEMAVGWAGRENSLRQIITGTDQLTTTFARDTELIDGLTSDLGRIADVLAANRGQLGAGVDNLAALTAGLRGVRTELAELRDRGPELLETVNGLLADSGPDVECMLGALGGLDLSEHNPGVYEDLRSTLTLAGPMVHVLTNIIGEDQGKKVLNIVFMLTVKKQATLEYKKPLPQPSVAAIPTCADGREPGKSKQKSFPGKDPGDTLPPHDATPQRAPERARTAADSTPDSAGGPPMWLVYVPPLIALLVLIKVMAGSVPVLSRLRRRK</sequence>
<name>A0A1H5VM58_9ACTN</name>
<dbReference type="Proteomes" id="UP000236723">
    <property type="component" value="Unassembled WGS sequence"/>
</dbReference>
<evidence type="ECO:0000256" key="2">
    <source>
        <dbReference type="SAM" id="Phobius"/>
    </source>
</evidence>
<keyword evidence="2" id="KW-0812">Transmembrane</keyword>
<dbReference type="NCBIfam" id="TIGR00996">
    <property type="entry name" value="Mtu_fam_mce"/>
    <property type="match status" value="1"/>
</dbReference>
<organism evidence="4 5">
    <name type="scientific">Thermomonospora echinospora</name>
    <dbReference type="NCBI Taxonomy" id="1992"/>
    <lineage>
        <taxon>Bacteria</taxon>
        <taxon>Bacillati</taxon>
        <taxon>Actinomycetota</taxon>
        <taxon>Actinomycetes</taxon>
        <taxon>Streptosporangiales</taxon>
        <taxon>Thermomonosporaceae</taxon>
        <taxon>Thermomonospora</taxon>
    </lineage>
</organism>
<evidence type="ECO:0000256" key="1">
    <source>
        <dbReference type="SAM" id="MobiDB-lite"/>
    </source>
</evidence>
<dbReference type="InterPro" id="IPR052336">
    <property type="entry name" value="MlaD_Phospholipid_Transporter"/>
</dbReference>
<dbReference type="AlphaFoldDB" id="A0A1H5VM58"/>
<reference evidence="5" key="1">
    <citation type="submission" date="2016-10" db="EMBL/GenBank/DDBJ databases">
        <authorList>
            <person name="Varghese N."/>
            <person name="Submissions S."/>
        </authorList>
    </citation>
    <scope>NUCLEOTIDE SEQUENCE [LARGE SCALE GENOMIC DNA]</scope>
    <source>
        <strain evidence="5">DSM 43163</strain>
    </source>
</reference>
<dbReference type="EMBL" id="FNVO01000002">
    <property type="protein sequence ID" value="SEF88392.1"/>
    <property type="molecule type" value="Genomic_DNA"/>
</dbReference>
<accession>A0A1H5VM58</accession>
<dbReference type="Pfam" id="PF02470">
    <property type="entry name" value="MlaD"/>
    <property type="match status" value="1"/>
</dbReference>
<feature type="region of interest" description="Disordered" evidence="1">
    <location>
        <begin position="339"/>
        <end position="394"/>
    </location>
</feature>
<dbReference type="InterPro" id="IPR005693">
    <property type="entry name" value="Mce"/>
</dbReference>
<keyword evidence="2" id="KW-1133">Transmembrane helix</keyword>
<keyword evidence="2" id="KW-0472">Membrane</keyword>
<dbReference type="RefSeq" id="WP_103936634.1">
    <property type="nucleotide sequence ID" value="NZ_FNVO01000002.1"/>
</dbReference>
<gene>
    <name evidence="4" type="ORF">SAMN04489712_102377</name>
</gene>
<proteinExistence type="predicted"/>
<dbReference type="InterPro" id="IPR003399">
    <property type="entry name" value="Mce/MlaD"/>
</dbReference>
<dbReference type="PANTHER" id="PTHR33371:SF16">
    <property type="entry name" value="MCE-FAMILY PROTEIN MCE3F"/>
    <property type="match status" value="1"/>
</dbReference>
<evidence type="ECO:0000313" key="5">
    <source>
        <dbReference type="Proteomes" id="UP000236723"/>
    </source>
</evidence>